<gene>
    <name evidence="1" type="ORF">ABFW12_01760</name>
</gene>
<evidence type="ECO:0000313" key="1">
    <source>
        <dbReference type="EMBL" id="MEX3736954.1"/>
    </source>
</evidence>
<name>A0ABV3V6Q0_9MYCO</name>
<dbReference type="EMBL" id="JBDLOU010000003">
    <property type="protein sequence ID" value="MEX3736954.1"/>
    <property type="molecule type" value="Genomic_DNA"/>
</dbReference>
<dbReference type="RefSeq" id="WP_368572278.1">
    <property type="nucleotide sequence ID" value="NZ_JBDLOU010000003.1"/>
</dbReference>
<sequence>MTTRLQQFERVLADLDAAVIDHRDAVERVHATRTARTRAIRKAQRVGVTPGVIAQHIGLTSQRVSQLTVGRDAK</sequence>
<accession>A0ABV3V6Q0</accession>
<keyword evidence="2" id="KW-1185">Reference proteome</keyword>
<proteinExistence type="predicted"/>
<organism evidence="1 2">
    <name type="scientific">Mycolicibacterium porcinum</name>
    <dbReference type="NCBI Taxonomy" id="39693"/>
    <lineage>
        <taxon>Bacteria</taxon>
        <taxon>Bacillati</taxon>
        <taxon>Actinomycetota</taxon>
        <taxon>Actinomycetes</taxon>
        <taxon>Mycobacteriales</taxon>
        <taxon>Mycobacteriaceae</taxon>
        <taxon>Mycolicibacterium</taxon>
    </lineage>
</organism>
<comment type="caution">
    <text evidence="1">The sequence shown here is derived from an EMBL/GenBank/DDBJ whole genome shotgun (WGS) entry which is preliminary data.</text>
</comment>
<evidence type="ECO:0000313" key="2">
    <source>
        <dbReference type="Proteomes" id="UP001558474"/>
    </source>
</evidence>
<evidence type="ECO:0008006" key="3">
    <source>
        <dbReference type="Google" id="ProtNLM"/>
    </source>
</evidence>
<reference evidence="1 2" key="1">
    <citation type="submission" date="2024-04" db="EMBL/GenBank/DDBJ databases">
        <title>Genomic Markers of Mycobacteria.</title>
        <authorList>
            <person name="Soliman M.S."/>
            <person name="Elkholy A."/>
            <person name="Soliman N.S."/>
            <person name="Abbas A."/>
            <person name="Khayrat S."/>
            <person name="Shawky S."/>
        </authorList>
    </citation>
    <scope>NUCLEOTIDE SEQUENCE [LARGE SCALE GENOMIC DNA]</scope>
    <source>
        <strain evidence="1 2">Egy-CU-AM5</strain>
    </source>
</reference>
<protein>
    <recommendedName>
        <fullName evidence="3">HNH endonuclease</fullName>
    </recommendedName>
</protein>
<dbReference type="Proteomes" id="UP001558474">
    <property type="component" value="Unassembled WGS sequence"/>
</dbReference>